<dbReference type="InterPro" id="IPR004843">
    <property type="entry name" value="Calcineurin-like_PHP"/>
</dbReference>
<dbReference type="NCBIfam" id="TIGR00619">
    <property type="entry name" value="sbcd"/>
    <property type="match status" value="1"/>
</dbReference>
<name>A0A2W5EQ40_9SPHI</name>
<sequence length="401" mass="45404">MRILHTADWHLGKKLEHFSRLEEQRSVLDEIVAIADEENVDVVLVAGDLFDNFNPSAEVVELLYKTLKRLTHNGSRAVVAIAGNHDSADRIEAPDPLAKECGIFFSGYPNTDIGVFATETGIQISKSEPGFIEIILPNIKEPLRLLLTPYANEVRLKSFLGLENKDEQLNEVLKGKWHYLAEKYCDPNGVNVLMAHLYVMQKDGKMPEESEDERPVMVGNASAVFTENIPQSIQYTALGHIHQEQCLDEVKNVFYSGSPLAYSFSEAEQEKFVHIVDAVPGHSPIVKKVLLKDGKLLVRKSFESMEDALEWLSNNQNVLVELTIVTKEYISAKDRRSLLNAHSGIISIIPQIVDSDKIVQTKNNIDLSQNIDTLFRQYFYYRKGQEISDELMDLFKELQTK</sequence>
<dbReference type="AlphaFoldDB" id="A0A2W5EQ40"/>
<dbReference type="GO" id="GO:0008408">
    <property type="term" value="F:3'-5' exonuclease activity"/>
    <property type="evidence" value="ECO:0007669"/>
    <property type="project" value="InterPro"/>
</dbReference>
<comment type="subunit">
    <text evidence="4">Heterodimer of SbcC and SbcD.</text>
</comment>
<dbReference type="GO" id="GO:0004519">
    <property type="term" value="F:endonuclease activity"/>
    <property type="evidence" value="ECO:0007669"/>
    <property type="project" value="UniProtKB-KW"/>
</dbReference>
<keyword evidence="2 4" id="KW-0378">Hydrolase</keyword>
<evidence type="ECO:0000256" key="4">
    <source>
        <dbReference type="RuleBase" id="RU363069"/>
    </source>
</evidence>
<dbReference type="InterPro" id="IPR004593">
    <property type="entry name" value="SbcD"/>
</dbReference>
<keyword evidence="4" id="KW-0235">DNA replication</keyword>
<dbReference type="Proteomes" id="UP000249645">
    <property type="component" value="Unassembled WGS sequence"/>
</dbReference>
<dbReference type="Gene3D" id="3.60.21.10">
    <property type="match status" value="1"/>
</dbReference>
<evidence type="ECO:0000313" key="6">
    <source>
        <dbReference type="EMBL" id="PZP43697.1"/>
    </source>
</evidence>
<protein>
    <recommendedName>
        <fullName evidence="4">Nuclease SbcCD subunit D</fullName>
    </recommendedName>
</protein>
<comment type="similarity">
    <text evidence="4">Belongs to the SbcD family.</text>
</comment>
<comment type="function">
    <text evidence="4">SbcCD cleaves DNA hairpin structures. These structures can inhibit DNA replication and are intermediates in certain DNA recombination reactions. The complex acts as a 3'-&gt;5' double strand exonuclease that can open hairpins. It also has a 5' single-strand endonuclease activity.</text>
</comment>
<keyword evidence="3 4" id="KW-0269">Exonuclease</keyword>
<evidence type="ECO:0000259" key="5">
    <source>
        <dbReference type="Pfam" id="PF00149"/>
    </source>
</evidence>
<keyword evidence="1 4" id="KW-0540">Nuclease</keyword>
<reference evidence="6 7" key="1">
    <citation type="submission" date="2017-11" db="EMBL/GenBank/DDBJ databases">
        <title>Infants hospitalized years apart are colonized by the same room-sourced microbial strains.</title>
        <authorList>
            <person name="Brooks B."/>
            <person name="Olm M.R."/>
            <person name="Firek B.A."/>
            <person name="Baker R."/>
            <person name="Thomas B.C."/>
            <person name="Morowitz M.J."/>
            <person name="Banfield J.F."/>
        </authorList>
    </citation>
    <scope>NUCLEOTIDE SEQUENCE [LARGE SCALE GENOMIC DNA]</scope>
    <source>
        <strain evidence="6">S2_009_000_R2_76</strain>
    </source>
</reference>
<keyword evidence="4" id="KW-0255">Endonuclease</keyword>
<dbReference type="CDD" id="cd00840">
    <property type="entry name" value="MPP_Mre11_N"/>
    <property type="match status" value="1"/>
</dbReference>
<proteinExistence type="inferred from homology"/>
<dbReference type="PANTHER" id="PTHR30337">
    <property type="entry name" value="COMPONENT OF ATP-DEPENDENT DSDNA EXONUCLEASE"/>
    <property type="match status" value="1"/>
</dbReference>
<evidence type="ECO:0000256" key="2">
    <source>
        <dbReference type="ARBA" id="ARBA00022801"/>
    </source>
</evidence>
<dbReference type="Pfam" id="PF00149">
    <property type="entry name" value="Metallophos"/>
    <property type="match status" value="1"/>
</dbReference>
<accession>A0A2W5EQ40</accession>
<evidence type="ECO:0000256" key="3">
    <source>
        <dbReference type="ARBA" id="ARBA00022839"/>
    </source>
</evidence>
<keyword evidence="4" id="KW-0233">DNA recombination</keyword>
<feature type="domain" description="Calcineurin-like phosphoesterase" evidence="5">
    <location>
        <begin position="1"/>
        <end position="112"/>
    </location>
</feature>
<dbReference type="EMBL" id="QFOI01000358">
    <property type="protein sequence ID" value="PZP43697.1"/>
    <property type="molecule type" value="Genomic_DNA"/>
</dbReference>
<dbReference type="GO" id="GO:0006260">
    <property type="term" value="P:DNA replication"/>
    <property type="evidence" value="ECO:0007669"/>
    <property type="project" value="UniProtKB-KW"/>
</dbReference>
<dbReference type="InterPro" id="IPR029052">
    <property type="entry name" value="Metallo-depent_PP-like"/>
</dbReference>
<dbReference type="SUPFAM" id="SSF56300">
    <property type="entry name" value="Metallo-dependent phosphatases"/>
    <property type="match status" value="1"/>
</dbReference>
<gene>
    <name evidence="4" type="primary">sbcD</name>
    <name evidence="6" type="ORF">DI598_15475</name>
</gene>
<dbReference type="InterPro" id="IPR041796">
    <property type="entry name" value="Mre11_N"/>
</dbReference>
<dbReference type="InterPro" id="IPR050535">
    <property type="entry name" value="DNA_Repair-Maintenance_Comp"/>
</dbReference>
<evidence type="ECO:0000256" key="1">
    <source>
        <dbReference type="ARBA" id="ARBA00022722"/>
    </source>
</evidence>
<dbReference type="GO" id="GO:0006310">
    <property type="term" value="P:DNA recombination"/>
    <property type="evidence" value="ECO:0007669"/>
    <property type="project" value="UniProtKB-KW"/>
</dbReference>
<dbReference type="PANTHER" id="PTHR30337:SF0">
    <property type="entry name" value="NUCLEASE SBCCD SUBUNIT D"/>
    <property type="match status" value="1"/>
</dbReference>
<comment type="caution">
    <text evidence="6">The sequence shown here is derived from an EMBL/GenBank/DDBJ whole genome shotgun (WGS) entry which is preliminary data.</text>
</comment>
<evidence type="ECO:0000313" key="7">
    <source>
        <dbReference type="Proteomes" id="UP000249645"/>
    </source>
</evidence>
<organism evidence="6 7">
    <name type="scientific">Pseudopedobacter saltans</name>
    <dbReference type="NCBI Taxonomy" id="151895"/>
    <lineage>
        <taxon>Bacteria</taxon>
        <taxon>Pseudomonadati</taxon>
        <taxon>Bacteroidota</taxon>
        <taxon>Sphingobacteriia</taxon>
        <taxon>Sphingobacteriales</taxon>
        <taxon>Sphingobacteriaceae</taxon>
        <taxon>Pseudopedobacter</taxon>
    </lineage>
</organism>